<proteinExistence type="predicted"/>
<sequence length="121" mass="12645">MSISHQAIERMMELIGGDKTVLAEILQSFIDEAEPLAAAVLAAARDGRLDTLGRAAHTIKSSAREFGDAELAALCAAIEFGSKQGALADAIASSEKIARGCITLKDELAAYIGRELNGETA</sequence>
<dbReference type="Proteomes" id="UP000616151">
    <property type="component" value="Unassembled WGS sequence"/>
</dbReference>
<dbReference type="EMBL" id="JAENHL010000004">
    <property type="protein sequence ID" value="MBK1865476.1"/>
    <property type="molecule type" value="Genomic_DNA"/>
</dbReference>
<keyword evidence="2" id="KW-1185">Reference proteome</keyword>
<protein>
    <submittedName>
        <fullName evidence="1">Hpt domain-containing protein</fullName>
    </submittedName>
</protein>
<comment type="caution">
    <text evidence="1">The sequence shown here is derived from an EMBL/GenBank/DDBJ whole genome shotgun (WGS) entry which is preliminary data.</text>
</comment>
<evidence type="ECO:0000313" key="1">
    <source>
        <dbReference type="EMBL" id="MBK1865476.1"/>
    </source>
</evidence>
<gene>
    <name evidence="1" type="ORF">JHL16_03870</name>
</gene>
<accession>A0ACC5QZ43</accession>
<name>A0ACC5QZ43_9HYPH</name>
<organism evidence="1 2">
    <name type="scientific">Taklimakanibacter albus</name>
    <dbReference type="NCBI Taxonomy" id="2800327"/>
    <lineage>
        <taxon>Bacteria</taxon>
        <taxon>Pseudomonadati</taxon>
        <taxon>Pseudomonadota</taxon>
        <taxon>Alphaproteobacteria</taxon>
        <taxon>Hyphomicrobiales</taxon>
        <taxon>Aestuariivirgaceae</taxon>
        <taxon>Taklimakanibacter</taxon>
    </lineage>
</organism>
<reference evidence="1" key="1">
    <citation type="submission" date="2021-01" db="EMBL/GenBank/DDBJ databases">
        <authorList>
            <person name="Sun Q."/>
        </authorList>
    </citation>
    <scope>NUCLEOTIDE SEQUENCE</scope>
    <source>
        <strain evidence="1">YIM B02566</strain>
    </source>
</reference>
<evidence type="ECO:0000313" key="2">
    <source>
        <dbReference type="Proteomes" id="UP000616151"/>
    </source>
</evidence>